<dbReference type="PANTHER" id="PTHR34883:SF15">
    <property type="entry name" value="EXTRACELLULAR SERINE-RICH PROTEIN"/>
    <property type="match status" value="1"/>
</dbReference>
<evidence type="ECO:0000313" key="3">
    <source>
        <dbReference type="EMBL" id="KKF93823.1"/>
    </source>
</evidence>
<keyword evidence="4" id="KW-1185">Reference proteome</keyword>
<feature type="chain" id="PRO_5002527665" description="Extracellular serine-rich protein" evidence="2">
    <location>
        <begin position="21"/>
        <end position="171"/>
    </location>
</feature>
<dbReference type="InterPro" id="IPR008972">
    <property type="entry name" value="Cupredoxin"/>
</dbReference>
<dbReference type="SUPFAM" id="SSF49503">
    <property type="entry name" value="Cupredoxins"/>
    <property type="match status" value="1"/>
</dbReference>
<dbReference type="AlphaFoldDB" id="A0A0F8BMU2"/>
<name>A0A0F8BMU2_CERFI</name>
<sequence>MQFSLASFLMLMGAATSAMALSLPKNKPPTTIVVTLSDNGFQPNEFDARVGDSVEFRTSGGSGSVVESAFDVPCQLRHAGFSSGMFETNGAETSRVFVVPITNNKPLAFYNGATDRCNVGGHVGVINGMNNGEQSLSDFKSKALGFKGAVENPTITRGGDLKAPAPNPAKD</sequence>
<feature type="signal peptide" evidence="2">
    <location>
        <begin position="1"/>
        <end position="20"/>
    </location>
</feature>
<accession>A0A0F8BMU2</accession>
<dbReference type="InterPro" id="IPR052953">
    <property type="entry name" value="Ser-rich/MCO-related"/>
</dbReference>
<evidence type="ECO:0000256" key="1">
    <source>
        <dbReference type="SAM" id="MobiDB-lite"/>
    </source>
</evidence>
<dbReference type="Proteomes" id="UP000034841">
    <property type="component" value="Unassembled WGS sequence"/>
</dbReference>
<proteinExistence type="predicted"/>
<evidence type="ECO:0000256" key="2">
    <source>
        <dbReference type="SAM" id="SignalP"/>
    </source>
</evidence>
<gene>
    <name evidence="3" type="ORF">CFO_g3817</name>
</gene>
<reference evidence="3 4" key="1">
    <citation type="submission" date="2015-04" db="EMBL/GenBank/DDBJ databases">
        <title>Genome sequence of Ceratocystis platani, a major pathogen of plane trees.</title>
        <authorList>
            <person name="Belbahri L."/>
        </authorList>
    </citation>
    <scope>NUCLEOTIDE SEQUENCE [LARGE SCALE GENOMIC DNA]</scope>
    <source>
        <strain evidence="3 4">CFO</strain>
    </source>
</reference>
<evidence type="ECO:0000313" key="4">
    <source>
        <dbReference type="Proteomes" id="UP000034841"/>
    </source>
</evidence>
<protein>
    <recommendedName>
        <fullName evidence="5">Extracellular serine-rich protein</fullName>
    </recommendedName>
</protein>
<dbReference type="Gene3D" id="2.60.40.420">
    <property type="entry name" value="Cupredoxins - blue copper proteins"/>
    <property type="match status" value="1"/>
</dbReference>
<evidence type="ECO:0008006" key="5">
    <source>
        <dbReference type="Google" id="ProtNLM"/>
    </source>
</evidence>
<dbReference type="EMBL" id="LBBL01000205">
    <property type="protein sequence ID" value="KKF93823.1"/>
    <property type="molecule type" value="Genomic_DNA"/>
</dbReference>
<dbReference type="PANTHER" id="PTHR34883">
    <property type="entry name" value="SERINE-RICH PROTEIN, PUTATIVE-RELATED-RELATED"/>
    <property type="match status" value="1"/>
</dbReference>
<keyword evidence="2" id="KW-0732">Signal</keyword>
<comment type="caution">
    <text evidence="3">The sequence shown here is derived from an EMBL/GenBank/DDBJ whole genome shotgun (WGS) entry which is preliminary data.</text>
</comment>
<organism evidence="3 4">
    <name type="scientific">Ceratocystis fimbriata f. sp. platani</name>
    <dbReference type="NCBI Taxonomy" id="88771"/>
    <lineage>
        <taxon>Eukaryota</taxon>
        <taxon>Fungi</taxon>
        <taxon>Dikarya</taxon>
        <taxon>Ascomycota</taxon>
        <taxon>Pezizomycotina</taxon>
        <taxon>Sordariomycetes</taxon>
        <taxon>Hypocreomycetidae</taxon>
        <taxon>Microascales</taxon>
        <taxon>Ceratocystidaceae</taxon>
        <taxon>Ceratocystis</taxon>
    </lineage>
</organism>
<feature type="region of interest" description="Disordered" evidence="1">
    <location>
        <begin position="152"/>
        <end position="171"/>
    </location>
</feature>